<feature type="compositionally biased region" description="Polar residues" evidence="1">
    <location>
        <begin position="370"/>
        <end position="384"/>
    </location>
</feature>
<accession>A0A8H7VJW1</accession>
<dbReference type="EMBL" id="JAEPRB010000105">
    <property type="protein sequence ID" value="KAG2221587.1"/>
    <property type="molecule type" value="Genomic_DNA"/>
</dbReference>
<dbReference type="AlphaFoldDB" id="A0A8H7VJW1"/>
<sequence length="384" mass="44297">MLQNRIQKKQTILADCYWKNKTDNISSKIIETKSSICYQPSSSSGISTYAPKKQSRLYNFKVDEVVDSYELSDDVDMYRKYVVEKADKFEELTDSNEYCSQRWELLKYFQMTDKSEKEKLYQDVYRQFLNSDELRAEGANGVLMAPTKKKAKDGRRSRRSESEFQYTYMRWKNKSKMSCVCYGNDLVYIGIYRMVEVTRFYIPFDHYNFDVMVYMFGSTGSVRLLSTRVRKHSRAVLLFVEENRDGMPVKDAEDDWIGKFYLKVPFDSEMVLDLNMVRSRSSLSQRSTDAMSLDQSIDGHSQAAGTSSSLSHLNPVVFSVPSSSRAAALFSSSFSRQPPPQQQLDLYQDNRRPSIIPATRSPPSLHHPIPSTQKGKSKSPPSNR</sequence>
<dbReference type="Proteomes" id="UP000646827">
    <property type="component" value="Unassembled WGS sequence"/>
</dbReference>
<feature type="region of interest" description="Disordered" evidence="1">
    <location>
        <begin position="285"/>
        <end position="308"/>
    </location>
</feature>
<evidence type="ECO:0000313" key="2">
    <source>
        <dbReference type="EMBL" id="KAG2221587.1"/>
    </source>
</evidence>
<feature type="region of interest" description="Disordered" evidence="1">
    <location>
        <begin position="331"/>
        <end position="384"/>
    </location>
</feature>
<organism evidence="2 3">
    <name type="scientific">Circinella minor</name>
    <dbReference type="NCBI Taxonomy" id="1195481"/>
    <lineage>
        <taxon>Eukaryota</taxon>
        <taxon>Fungi</taxon>
        <taxon>Fungi incertae sedis</taxon>
        <taxon>Mucoromycota</taxon>
        <taxon>Mucoromycotina</taxon>
        <taxon>Mucoromycetes</taxon>
        <taxon>Mucorales</taxon>
        <taxon>Lichtheimiaceae</taxon>
        <taxon>Circinella</taxon>
    </lineage>
</organism>
<name>A0A8H7VJW1_9FUNG</name>
<evidence type="ECO:0000256" key="1">
    <source>
        <dbReference type="SAM" id="MobiDB-lite"/>
    </source>
</evidence>
<proteinExistence type="predicted"/>
<gene>
    <name evidence="2" type="ORF">INT45_002601</name>
</gene>
<keyword evidence="3" id="KW-1185">Reference proteome</keyword>
<reference evidence="2 3" key="1">
    <citation type="submission" date="2020-12" db="EMBL/GenBank/DDBJ databases">
        <title>Metabolic potential, ecology and presence of endohyphal bacteria is reflected in genomic diversity of Mucoromycotina.</title>
        <authorList>
            <person name="Muszewska A."/>
            <person name="Okrasinska A."/>
            <person name="Steczkiewicz K."/>
            <person name="Drgas O."/>
            <person name="Orlowska M."/>
            <person name="Perlinska-Lenart U."/>
            <person name="Aleksandrzak-Piekarczyk T."/>
            <person name="Szatraj K."/>
            <person name="Zielenkiewicz U."/>
            <person name="Pilsyk S."/>
            <person name="Malc E."/>
            <person name="Mieczkowski P."/>
            <person name="Kruszewska J.S."/>
            <person name="Biernat P."/>
            <person name="Pawlowska J."/>
        </authorList>
    </citation>
    <scope>NUCLEOTIDE SEQUENCE [LARGE SCALE GENOMIC DNA]</scope>
    <source>
        <strain evidence="2 3">CBS 142.35</strain>
    </source>
</reference>
<evidence type="ECO:0000313" key="3">
    <source>
        <dbReference type="Proteomes" id="UP000646827"/>
    </source>
</evidence>
<protein>
    <submittedName>
        <fullName evidence="2">Uncharacterized protein</fullName>
    </submittedName>
</protein>
<comment type="caution">
    <text evidence="2">The sequence shown here is derived from an EMBL/GenBank/DDBJ whole genome shotgun (WGS) entry which is preliminary data.</text>
</comment>